<gene>
    <name evidence="2" type="ORF">BCR44DRAFT_68270</name>
</gene>
<proteinExistence type="predicted"/>
<accession>A0A1Y2I438</accession>
<keyword evidence="3" id="KW-1185">Reference proteome</keyword>
<feature type="region of interest" description="Disordered" evidence="1">
    <location>
        <begin position="105"/>
        <end position="133"/>
    </location>
</feature>
<feature type="compositionally biased region" description="Low complexity" evidence="1">
    <location>
        <begin position="41"/>
        <end position="54"/>
    </location>
</feature>
<feature type="region of interest" description="Disordered" evidence="1">
    <location>
        <begin position="1"/>
        <end position="64"/>
    </location>
</feature>
<feature type="compositionally biased region" description="Polar residues" evidence="1">
    <location>
        <begin position="1"/>
        <end position="17"/>
    </location>
</feature>
<name>A0A1Y2I438_9FUNG</name>
<organism evidence="2 3">
    <name type="scientific">Catenaria anguillulae PL171</name>
    <dbReference type="NCBI Taxonomy" id="765915"/>
    <lineage>
        <taxon>Eukaryota</taxon>
        <taxon>Fungi</taxon>
        <taxon>Fungi incertae sedis</taxon>
        <taxon>Blastocladiomycota</taxon>
        <taxon>Blastocladiomycetes</taxon>
        <taxon>Blastocladiales</taxon>
        <taxon>Catenariaceae</taxon>
        <taxon>Catenaria</taxon>
    </lineage>
</organism>
<dbReference type="AlphaFoldDB" id="A0A1Y2I438"/>
<feature type="compositionally biased region" description="Low complexity" evidence="1">
    <location>
        <begin position="18"/>
        <end position="33"/>
    </location>
</feature>
<dbReference type="Proteomes" id="UP000193411">
    <property type="component" value="Unassembled WGS sequence"/>
</dbReference>
<dbReference type="EMBL" id="MCFL01000001">
    <property type="protein sequence ID" value="ORZ41626.1"/>
    <property type="molecule type" value="Genomic_DNA"/>
</dbReference>
<comment type="caution">
    <text evidence="2">The sequence shown here is derived from an EMBL/GenBank/DDBJ whole genome shotgun (WGS) entry which is preliminary data.</text>
</comment>
<feature type="compositionally biased region" description="Low complexity" evidence="1">
    <location>
        <begin position="115"/>
        <end position="133"/>
    </location>
</feature>
<protein>
    <submittedName>
        <fullName evidence="2">Uncharacterized protein</fullName>
    </submittedName>
</protein>
<evidence type="ECO:0000313" key="2">
    <source>
        <dbReference type="EMBL" id="ORZ41626.1"/>
    </source>
</evidence>
<reference evidence="2 3" key="1">
    <citation type="submission" date="2016-07" db="EMBL/GenBank/DDBJ databases">
        <title>Pervasive Adenine N6-methylation of Active Genes in Fungi.</title>
        <authorList>
            <consortium name="DOE Joint Genome Institute"/>
            <person name="Mondo S.J."/>
            <person name="Dannebaum R.O."/>
            <person name="Kuo R.C."/>
            <person name="Labutti K."/>
            <person name="Haridas S."/>
            <person name="Kuo A."/>
            <person name="Salamov A."/>
            <person name="Ahrendt S.R."/>
            <person name="Lipzen A."/>
            <person name="Sullivan W."/>
            <person name="Andreopoulos W.B."/>
            <person name="Clum A."/>
            <person name="Lindquist E."/>
            <person name="Daum C."/>
            <person name="Ramamoorthy G.K."/>
            <person name="Gryganskyi A."/>
            <person name="Culley D."/>
            <person name="Magnuson J.K."/>
            <person name="James T.Y."/>
            <person name="O'Malley M.A."/>
            <person name="Stajich J.E."/>
            <person name="Spatafora J.W."/>
            <person name="Visel A."/>
            <person name="Grigoriev I.V."/>
        </authorList>
    </citation>
    <scope>NUCLEOTIDE SEQUENCE [LARGE SCALE GENOMIC DNA]</scope>
    <source>
        <strain evidence="2 3">PL171</strain>
    </source>
</reference>
<dbReference type="OrthoDB" id="10631135at2759"/>
<sequence length="206" mass="20819">MPSSPKATTSGPKSPTDASSVTPIAAAAAAAPISPTPIAPPATTSSTATATSAAFPPLPQHATNPHFQDLMARIRRAEKFGGAVSEADRTMYRQFKFGTFKAPAAKKGGSGVPKTTASPAGKSGAGASKKSGTSKSAAAAAATGLEAVVAAAGRKKGGLLDGISDEDRLARLKRAYKFGVEATPEITALETWYLGKFGEPFSLGKQ</sequence>
<evidence type="ECO:0000256" key="1">
    <source>
        <dbReference type="SAM" id="MobiDB-lite"/>
    </source>
</evidence>
<evidence type="ECO:0000313" key="3">
    <source>
        <dbReference type="Proteomes" id="UP000193411"/>
    </source>
</evidence>